<sequence>MSWTGAKLASRFVSERRALEREKAGETDRDKGKDFGAAGIVCAALGQNVVLQGFVEEQFEAQERRAVRTNNNNEPERLSSQDSLWDEEHAPLLRSFRPNDGYPGEMTNNTPIRIPSVHIRGTYLMLNVLV</sequence>
<dbReference type="InParanoid" id="F4WSU8"/>
<evidence type="ECO:0000313" key="2">
    <source>
        <dbReference type="Proteomes" id="UP000007755"/>
    </source>
</evidence>
<accession>F4WSU8</accession>
<reference evidence="1" key="1">
    <citation type="submission" date="2011-02" db="EMBL/GenBank/DDBJ databases">
        <title>The genome of the leaf-cutting ant Acromyrmex echinatior suggests key adaptations to social evolution and fungus farming.</title>
        <authorList>
            <person name="Nygaard S."/>
            <person name="Zhang G."/>
        </authorList>
    </citation>
    <scope>NUCLEOTIDE SEQUENCE</scope>
</reference>
<name>F4WSU8_ACREC</name>
<proteinExistence type="predicted"/>
<keyword evidence="2" id="KW-1185">Reference proteome</keyword>
<gene>
    <name evidence="1" type="ORF">G5I_08925</name>
</gene>
<protein>
    <submittedName>
        <fullName evidence="1">Uncharacterized protein</fullName>
    </submittedName>
</protein>
<dbReference type="EMBL" id="GL888327">
    <property type="protein sequence ID" value="EGI62755.1"/>
    <property type="molecule type" value="Genomic_DNA"/>
</dbReference>
<evidence type="ECO:0000313" key="1">
    <source>
        <dbReference type="EMBL" id="EGI62755.1"/>
    </source>
</evidence>
<organism evidence="2">
    <name type="scientific">Acromyrmex echinatior</name>
    <name type="common">Panamanian leafcutter ant</name>
    <name type="synonym">Acromyrmex octospinosus echinatior</name>
    <dbReference type="NCBI Taxonomy" id="103372"/>
    <lineage>
        <taxon>Eukaryota</taxon>
        <taxon>Metazoa</taxon>
        <taxon>Ecdysozoa</taxon>
        <taxon>Arthropoda</taxon>
        <taxon>Hexapoda</taxon>
        <taxon>Insecta</taxon>
        <taxon>Pterygota</taxon>
        <taxon>Neoptera</taxon>
        <taxon>Endopterygota</taxon>
        <taxon>Hymenoptera</taxon>
        <taxon>Apocrita</taxon>
        <taxon>Aculeata</taxon>
        <taxon>Formicoidea</taxon>
        <taxon>Formicidae</taxon>
        <taxon>Myrmicinae</taxon>
        <taxon>Acromyrmex</taxon>
    </lineage>
</organism>
<dbReference type="Proteomes" id="UP000007755">
    <property type="component" value="Unassembled WGS sequence"/>
</dbReference>
<dbReference type="AlphaFoldDB" id="F4WSU8"/>